<feature type="region of interest" description="Disordered" evidence="1">
    <location>
        <begin position="243"/>
        <end position="282"/>
    </location>
</feature>
<feature type="compositionally biased region" description="Basic and acidic residues" evidence="1">
    <location>
        <begin position="271"/>
        <end position="282"/>
    </location>
</feature>
<proteinExistence type="predicted"/>
<dbReference type="InterPro" id="IPR016197">
    <property type="entry name" value="Chromo-like_dom_sf"/>
</dbReference>
<dbReference type="SUPFAM" id="SSF54160">
    <property type="entry name" value="Chromo domain-like"/>
    <property type="match status" value="1"/>
</dbReference>
<keyword evidence="3" id="KW-1185">Reference proteome</keyword>
<reference evidence="2" key="1">
    <citation type="submission" date="2023-04" db="EMBL/GenBank/DDBJ databases">
        <title>Phytophthora fragariaefolia NBRC 109709.</title>
        <authorList>
            <person name="Ichikawa N."/>
            <person name="Sato H."/>
            <person name="Tonouchi N."/>
        </authorList>
    </citation>
    <scope>NUCLEOTIDE SEQUENCE</scope>
    <source>
        <strain evidence="2">NBRC 109709</strain>
    </source>
</reference>
<dbReference type="OrthoDB" id="433924at2759"/>
<gene>
    <name evidence="2" type="ORF">Pfra01_001962100</name>
</gene>
<feature type="compositionally biased region" description="Basic and acidic residues" evidence="1">
    <location>
        <begin position="243"/>
        <end position="262"/>
    </location>
</feature>
<accession>A0A9W6Y0L3</accession>
<dbReference type="Proteomes" id="UP001165121">
    <property type="component" value="Unassembled WGS sequence"/>
</dbReference>
<organism evidence="2 3">
    <name type="scientific">Phytophthora fragariaefolia</name>
    <dbReference type="NCBI Taxonomy" id="1490495"/>
    <lineage>
        <taxon>Eukaryota</taxon>
        <taxon>Sar</taxon>
        <taxon>Stramenopiles</taxon>
        <taxon>Oomycota</taxon>
        <taxon>Peronosporomycetes</taxon>
        <taxon>Peronosporales</taxon>
        <taxon>Peronosporaceae</taxon>
        <taxon>Phytophthora</taxon>
    </lineage>
</organism>
<dbReference type="AlphaFoldDB" id="A0A9W6Y0L3"/>
<evidence type="ECO:0000313" key="3">
    <source>
        <dbReference type="Proteomes" id="UP001165121"/>
    </source>
</evidence>
<dbReference type="EMBL" id="BSXT01002547">
    <property type="protein sequence ID" value="GMF49576.1"/>
    <property type="molecule type" value="Genomic_DNA"/>
</dbReference>
<evidence type="ECO:0000256" key="1">
    <source>
        <dbReference type="SAM" id="MobiDB-lite"/>
    </source>
</evidence>
<sequence>MHNDVEDRRLKQRLLNKKHQRGESLVNFTVGDYVLRSRVDEKHGNKLQVTRIGPHRVVRADTHSFRVQHLITGHELDVRDSRLKMYADNSLEVTDVLLEHVASQGIVLAVNEFKNHRWNADTDDFELLVGWKGSQSIEDSYEPMQSLARDIPVLIRNYVTATDDQQLRDHWQRFREPQQLDHNSLHHLDQQHKVRPMMPLPWTVATVPEGNDVVKLREDPLAVSLSATPTTLQQSRSHLRELNVKHGEPRGQSRPDKCRESDFSASSRSPYKIDDCGSRGRR</sequence>
<protein>
    <submittedName>
        <fullName evidence="2">Unnamed protein product</fullName>
    </submittedName>
</protein>
<name>A0A9W6Y0L3_9STRA</name>
<comment type="caution">
    <text evidence="2">The sequence shown here is derived from an EMBL/GenBank/DDBJ whole genome shotgun (WGS) entry which is preliminary data.</text>
</comment>
<evidence type="ECO:0000313" key="2">
    <source>
        <dbReference type="EMBL" id="GMF49576.1"/>
    </source>
</evidence>